<evidence type="ECO:0000259" key="2">
    <source>
        <dbReference type="PROSITE" id="PS51886"/>
    </source>
</evidence>
<dbReference type="PANTHER" id="PTHR46306">
    <property type="entry name" value="BTB/POZ DOMAIN-CONTAINING PROTEIN 9"/>
    <property type="match status" value="1"/>
</dbReference>
<feature type="domain" description="TLDc" evidence="2">
    <location>
        <begin position="290"/>
        <end position="453"/>
    </location>
</feature>
<dbReference type="PROSITE" id="PS51886">
    <property type="entry name" value="TLDC"/>
    <property type="match status" value="1"/>
</dbReference>
<dbReference type="GO" id="GO:0005737">
    <property type="term" value="C:cytoplasm"/>
    <property type="evidence" value="ECO:0007669"/>
    <property type="project" value="TreeGrafter"/>
</dbReference>
<dbReference type="SUPFAM" id="SSF54695">
    <property type="entry name" value="POZ domain"/>
    <property type="match status" value="1"/>
</dbReference>
<dbReference type="InterPro" id="IPR052407">
    <property type="entry name" value="BTB_POZ_domain_cont_9"/>
</dbReference>
<dbReference type="InterPro" id="IPR000210">
    <property type="entry name" value="BTB/POZ_dom"/>
</dbReference>
<protein>
    <recommendedName>
        <fullName evidence="6">BTB domain-containing protein</fullName>
    </recommendedName>
</protein>
<dbReference type="EMBL" id="BLAL01000259">
    <property type="protein sequence ID" value="GES97498.1"/>
    <property type="molecule type" value="Genomic_DNA"/>
</dbReference>
<dbReference type="PROSITE" id="PS50097">
    <property type="entry name" value="BTB"/>
    <property type="match status" value="1"/>
</dbReference>
<evidence type="ECO:0000313" key="5">
    <source>
        <dbReference type="Proteomes" id="UP000247702"/>
    </source>
</evidence>
<organism evidence="3 5">
    <name type="scientific">Rhizophagus clarus</name>
    <dbReference type="NCBI Taxonomy" id="94130"/>
    <lineage>
        <taxon>Eukaryota</taxon>
        <taxon>Fungi</taxon>
        <taxon>Fungi incertae sedis</taxon>
        <taxon>Mucoromycota</taxon>
        <taxon>Glomeromycotina</taxon>
        <taxon>Glomeromycetes</taxon>
        <taxon>Glomerales</taxon>
        <taxon>Glomeraceae</taxon>
        <taxon>Rhizophagus</taxon>
    </lineage>
</organism>
<gene>
    <name evidence="4" type="ORF">RCL2_002409000</name>
    <name evidence="3" type="ORF">RclHR1_03050016</name>
</gene>
<dbReference type="Pfam" id="PF07534">
    <property type="entry name" value="TLD"/>
    <property type="match status" value="1"/>
</dbReference>
<dbReference type="Gene3D" id="1.25.40.420">
    <property type="match status" value="1"/>
</dbReference>
<dbReference type="InterPro" id="IPR006571">
    <property type="entry name" value="TLDc_dom"/>
</dbReference>
<comment type="caution">
    <text evidence="3">The sequence shown here is derived from an EMBL/GenBank/DDBJ whole genome shotgun (WGS) entry which is preliminary data.</text>
</comment>
<dbReference type="InterPro" id="IPR011333">
    <property type="entry name" value="SKP1/BTB/POZ_sf"/>
</dbReference>
<dbReference type="AlphaFoldDB" id="A0A2Z6R5M8"/>
<dbReference type="EMBL" id="BEXD01002280">
    <property type="protein sequence ID" value="GBB97727.1"/>
    <property type="molecule type" value="Genomic_DNA"/>
</dbReference>
<dbReference type="Pfam" id="PF00651">
    <property type="entry name" value="BTB"/>
    <property type="match status" value="1"/>
</dbReference>
<reference evidence="3 5" key="1">
    <citation type="submission" date="2017-11" db="EMBL/GenBank/DDBJ databases">
        <title>The genome of Rhizophagus clarus HR1 reveals common genetic basis of auxotrophy among arbuscular mycorrhizal fungi.</title>
        <authorList>
            <person name="Kobayashi Y."/>
        </authorList>
    </citation>
    <scope>NUCLEOTIDE SEQUENCE [LARGE SCALE GENOMIC DNA]</scope>
    <source>
        <strain evidence="3 5">HR1</strain>
    </source>
</reference>
<name>A0A2Z6R5M8_9GLOM</name>
<accession>A0A2Z6R5M8</accession>
<evidence type="ECO:0000313" key="3">
    <source>
        <dbReference type="EMBL" id="GBB97727.1"/>
    </source>
</evidence>
<evidence type="ECO:0008006" key="6">
    <source>
        <dbReference type="Google" id="ProtNLM"/>
    </source>
</evidence>
<dbReference type="CDD" id="cd18186">
    <property type="entry name" value="BTB_POZ_ZBTB_KLHL-like"/>
    <property type="match status" value="1"/>
</dbReference>
<dbReference type="Proteomes" id="UP000247702">
    <property type="component" value="Unassembled WGS sequence"/>
</dbReference>
<dbReference type="Gene3D" id="3.30.710.10">
    <property type="entry name" value="Potassium Channel Kv1.1, Chain A"/>
    <property type="match status" value="1"/>
</dbReference>
<keyword evidence="5" id="KW-1185">Reference proteome</keyword>
<feature type="domain" description="BTB" evidence="1">
    <location>
        <begin position="23"/>
        <end position="94"/>
    </location>
</feature>
<reference evidence="4" key="2">
    <citation type="submission" date="2019-10" db="EMBL/GenBank/DDBJ databases">
        <title>Conservation and host-specific expression of non-tandemly repeated heterogenous ribosome RNA gene in arbuscular mycorrhizal fungi.</title>
        <authorList>
            <person name="Maeda T."/>
            <person name="Kobayashi Y."/>
            <person name="Nakagawa T."/>
            <person name="Ezawa T."/>
            <person name="Yamaguchi K."/>
            <person name="Bino T."/>
            <person name="Nishimoto Y."/>
            <person name="Shigenobu S."/>
            <person name="Kawaguchi M."/>
        </authorList>
    </citation>
    <scope>NUCLEOTIDE SEQUENCE</scope>
    <source>
        <strain evidence="4">HR1</strain>
    </source>
</reference>
<evidence type="ECO:0000313" key="4">
    <source>
        <dbReference type="EMBL" id="GES97498.1"/>
    </source>
</evidence>
<dbReference type="Proteomes" id="UP000615446">
    <property type="component" value="Unassembled WGS sequence"/>
</dbReference>
<sequence>MPFESLQDIANDYEKLLNSNEEYDVIIYADSDNREIRAHSLVLRTRSQYFRTAFSKKSFEKKDEKFIFKIPNISFELFNMILRFIYCGKIDLDRLHESDILKLLIAVDEIKIQKLTSYIQEYLIKNKDGYIQQNTIETLEKIYQNNAFTGLQNICIKKICKDPQKLLNPNKFKSLKAPLLELLLKRDELSLDESVIWDNLIDWCFAKNPDISRDPKQWDNDKTKIMERTIHNFISLVRFCHISPENFATKVFPFKEIMSTDLVNDMVQFHMAHQQLIHDKRPPRCYIDSVIINQNHIAVFSNWIYRKDKFYGHIPYKFNLLYRASRDGNTTGAVHAKCDNKGATLVVIKIANSNKIAGGYNPISWDTASGWKSTRDSFIFLFTDRNNLQSAKISYSKGDAQSIGCHSDKGPTFGWNLNVYMGTWYNDRTNSYQNINDLPQKFDADDYEVFQVIKK</sequence>
<dbReference type="SMART" id="SM00225">
    <property type="entry name" value="BTB"/>
    <property type="match status" value="1"/>
</dbReference>
<proteinExistence type="predicted"/>
<dbReference type="PANTHER" id="PTHR46306:SF1">
    <property type="entry name" value="BTB_POZ DOMAIN-CONTAINING PROTEIN 9"/>
    <property type="match status" value="1"/>
</dbReference>
<dbReference type="OrthoDB" id="2324840at2759"/>
<evidence type="ECO:0000259" key="1">
    <source>
        <dbReference type="PROSITE" id="PS50097"/>
    </source>
</evidence>